<sequence length="143" mass="15512">MNLTALLLCNLELIDGFEICRLAYLVTAFVDRGFDALGISQSCGFQGEFLKAKGKEIKFSDLASSFPSIEACLDTRATSWLTQPVTLIKSGCVYGLADCSKGGKNRFNHTGNSSFFISCELLQSASPCNICSTEWSTQVNELA</sequence>
<evidence type="ECO:0000313" key="2">
    <source>
        <dbReference type="EMBL" id="GMH08202.1"/>
    </source>
</evidence>
<keyword evidence="1" id="KW-0732">Signal</keyword>
<name>A0AAD3XKP6_NEPGR</name>
<feature type="chain" id="PRO_5042030312" evidence="1">
    <location>
        <begin position="17"/>
        <end position="143"/>
    </location>
</feature>
<protein>
    <submittedName>
        <fullName evidence="2">Uncharacterized protein</fullName>
    </submittedName>
</protein>
<proteinExistence type="predicted"/>
<evidence type="ECO:0000256" key="1">
    <source>
        <dbReference type="SAM" id="SignalP"/>
    </source>
</evidence>
<comment type="caution">
    <text evidence="2">The sequence shown here is derived from an EMBL/GenBank/DDBJ whole genome shotgun (WGS) entry which is preliminary data.</text>
</comment>
<accession>A0AAD3XKP6</accession>
<gene>
    <name evidence="2" type="ORF">Nepgr_010042</name>
</gene>
<evidence type="ECO:0000313" key="3">
    <source>
        <dbReference type="Proteomes" id="UP001279734"/>
    </source>
</evidence>
<dbReference type="AlphaFoldDB" id="A0AAD3XKP6"/>
<feature type="signal peptide" evidence="1">
    <location>
        <begin position="1"/>
        <end position="16"/>
    </location>
</feature>
<keyword evidence="3" id="KW-1185">Reference proteome</keyword>
<dbReference type="EMBL" id="BSYO01000008">
    <property type="protein sequence ID" value="GMH08202.1"/>
    <property type="molecule type" value="Genomic_DNA"/>
</dbReference>
<organism evidence="2 3">
    <name type="scientific">Nepenthes gracilis</name>
    <name type="common">Slender pitcher plant</name>
    <dbReference type="NCBI Taxonomy" id="150966"/>
    <lineage>
        <taxon>Eukaryota</taxon>
        <taxon>Viridiplantae</taxon>
        <taxon>Streptophyta</taxon>
        <taxon>Embryophyta</taxon>
        <taxon>Tracheophyta</taxon>
        <taxon>Spermatophyta</taxon>
        <taxon>Magnoliopsida</taxon>
        <taxon>eudicotyledons</taxon>
        <taxon>Gunneridae</taxon>
        <taxon>Pentapetalae</taxon>
        <taxon>Caryophyllales</taxon>
        <taxon>Nepenthaceae</taxon>
        <taxon>Nepenthes</taxon>
    </lineage>
</organism>
<dbReference type="Proteomes" id="UP001279734">
    <property type="component" value="Unassembled WGS sequence"/>
</dbReference>
<reference evidence="2" key="1">
    <citation type="submission" date="2023-05" db="EMBL/GenBank/DDBJ databases">
        <title>Nepenthes gracilis genome sequencing.</title>
        <authorList>
            <person name="Fukushima K."/>
        </authorList>
    </citation>
    <scope>NUCLEOTIDE SEQUENCE</scope>
    <source>
        <strain evidence="2">SING2019-196</strain>
    </source>
</reference>